<dbReference type="Pfam" id="PF02910">
    <property type="entry name" value="Succ_DH_flav_C"/>
    <property type="match status" value="1"/>
</dbReference>
<comment type="caution">
    <text evidence="14">The sequence shown here is derived from an EMBL/GenBank/DDBJ whole genome shotgun (WGS) entry which is preliminary data.</text>
</comment>
<dbReference type="InterPro" id="IPR003953">
    <property type="entry name" value="FAD-dep_OxRdtase_2_FAD-bd"/>
</dbReference>
<dbReference type="Proteomes" id="UP000282323">
    <property type="component" value="Unassembled WGS sequence"/>
</dbReference>
<reference evidence="14 15" key="1">
    <citation type="submission" date="2018-10" db="EMBL/GenBank/DDBJ databases">
        <title>Natrarchaeobius chitinivorans gen. nov., sp. nov., and Natrarchaeobius haloalkaliphilus sp. nov., alkaliphilic, chitin-utilizing haloarchaea from hypersaline alkaline lakes.</title>
        <authorList>
            <person name="Sorokin D.Y."/>
            <person name="Elcheninov A.G."/>
            <person name="Kostrikina N.A."/>
            <person name="Bale N.J."/>
            <person name="Sinninghe Damste J.S."/>
            <person name="Khijniak T.V."/>
            <person name="Kublanov I.V."/>
            <person name="Toshchakov S.V."/>
        </authorList>
    </citation>
    <scope>NUCLEOTIDE SEQUENCE [LARGE SCALE GENOMIC DNA]</scope>
    <source>
        <strain evidence="14 15">AArcht4T</strain>
    </source>
</reference>
<dbReference type="InterPro" id="IPR027477">
    <property type="entry name" value="Succ_DH/fumarate_Rdtase_cat_sf"/>
</dbReference>
<keyword evidence="7" id="KW-0274">FAD</keyword>
<sequence>MYEHDVIVVGAGGAGLRAAIAANEAGADTAIVSKLHPVRSHTGAAEGGINAALREGDDWELHAYDTMKGSDYLGDAPAVETLAQDAPEETINLEHWGMPFSREDDGRVSQRPFGGLSFPRTTYAGAETGHHLLHVMYEQVVKRGIQVYDEWYVMNLATSDEPDPNDRECHGVVAYDVQSGQIEGFKANQGVVLATGGPGQAFDHTTNAVSCTGDGHAMAYRAGAPLEDMEFIQFHPTSLPSTGVLISEGVRGEGGILYNAEGERFMFEYGYAKNDGELASRDVVARAELTEVGEGRGVNDEYVHLDMRHLGEERILDRLENILHLAEDFEGVDGLVEPMPVKPGQHYAMGGIDVDENGQTCIDGLYAAGECACVSVHGGNRLGGNALPELIVFGKRAGRHAAGEDLGEPEIETGYGDDVEDETDADLPVQPGAAGVGSSGDVAADGGVATGVGSLERAVERERERVDRLMDKDSGVQHAEIRSKLQNAMTDYVNVFRTEDGVKKALSIIRECREEYQDVYVDDPSRTFNTDLQQTYETRNLIDVAETIALGALVRNEFRGAHWRQENQIRDDENWLKHTLISWDGGDPSIFYRPVILEGEDKTYEPKERSY</sequence>
<dbReference type="InterPro" id="IPR015939">
    <property type="entry name" value="Fum_Rdtase/Succ_DH_flav-like_C"/>
</dbReference>
<dbReference type="InterPro" id="IPR037099">
    <property type="entry name" value="Fum_R/Succ_DH_flav-like_C_sf"/>
</dbReference>
<dbReference type="Pfam" id="PF00890">
    <property type="entry name" value="FAD_binding_2"/>
    <property type="match status" value="1"/>
</dbReference>
<dbReference type="InterPro" id="IPR003952">
    <property type="entry name" value="FRD_SDH_FAD_BS"/>
</dbReference>
<evidence type="ECO:0000256" key="8">
    <source>
        <dbReference type="ARBA" id="ARBA00022982"/>
    </source>
</evidence>
<name>A0A3N6MF35_NATCH</name>
<organism evidence="14 15">
    <name type="scientific">Natrarchaeobius chitinivorans</name>
    <dbReference type="NCBI Taxonomy" id="1679083"/>
    <lineage>
        <taxon>Archaea</taxon>
        <taxon>Methanobacteriati</taxon>
        <taxon>Methanobacteriota</taxon>
        <taxon>Stenosarchaea group</taxon>
        <taxon>Halobacteria</taxon>
        <taxon>Halobacteriales</taxon>
        <taxon>Natrialbaceae</taxon>
        <taxon>Natrarchaeobius</taxon>
    </lineage>
</organism>
<evidence type="ECO:0000256" key="9">
    <source>
        <dbReference type="ARBA" id="ARBA00023002"/>
    </source>
</evidence>
<dbReference type="GO" id="GO:0008177">
    <property type="term" value="F:succinate dehydrogenase (quinone) activity"/>
    <property type="evidence" value="ECO:0007669"/>
    <property type="project" value="UniProtKB-EC"/>
</dbReference>
<evidence type="ECO:0000313" key="15">
    <source>
        <dbReference type="Proteomes" id="UP000282323"/>
    </source>
</evidence>
<accession>A0A3N6MF35</accession>
<feature type="domain" description="FAD-dependent oxidoreductase 2 FAD-binding" evidence="12">
    <location>
        <begin position="5"/>
        <end position="387"/>
    </location>
</feature>
<keyword evidence="5" id="KW-0813">Transport</keyword>
<evidence type="ECO:0000256" key="3">
    <source>
        <dbReference type="ARBA" id="ARBA00008040"/>
    </source>
</evidence>
<evidence type="ECO:0000256" key="6">
    <source>
        <dbReference type="ARBA" id="ARBA00022630"/>
    </source>
</evidence>
<evidence type="ECO:0000256" key="10">
    <source>
        <dbReference type="ARBA" id="ARBA00023136"/>
    </source>
</evidence>
<dbReference type="Gene3D" id="1.20.58.100">
    <property type="entry name" value="Fumarate reductase/succinate dehydrogenase flavoprotein-like, C-terminal domain"/>
    <property type="match status" value="1"/>
</dbReference>
<dbReference type="PRINTS" id="PR00411">
    <property type="entry name" value="PNDRDTASEI"/>
</dbReference>
<gene>
    <name evidence="14" type="ORF">EA473_15870</name>
</gene>
<dbReference type="AlphaFoldDB" id="A0A3N6MF35"/>
<dbReference type="InterPro" id="IPR036188">
    <property type="entry name" value="FAD/NAD-bd_sf"/>
</dbReference>
<dbReference type="PANTHER" id="PTHR11632:SF51">
    <property type="entry name" value="SUCCINATE DEHYDROGENASE [UBIQUINONE] FLAVOPROTEIN SUBUNIT, MITOCHONDRIAL"/>
    <property type="match status" value="1"/>
</dbReference>
<keyword evidence="10" id="KW-0472">Membrane</keyword>
<protein>
    <recommendedName>
        <fullName evidence="4">succinate dehydrogenase</fullName>
        <ecNumber evidence="4">1.3.5.1</ecNumber>
    </recommendedName>
</protein>
<evidence type="ECO:0000313" key="14">
    <source>
        <dbReference type="EMBL" id="RQG92496.1"/>
    </source>
</evidence>
<evidence type="ECO:0000256" key="7">
    <source>
        <dbReference type="ARBA" id="ARBA00022827"/>
    </source>
</evidence>
<evidence type="ECO:0000256" key="4">
    <source>
        <dbReference type="ARBA" id="ARBA00012792"/>
    </source>
</evidence>
<dbReference type="RefSeq" id="WP_124196580.1">
    <property type="nucleotide sequence ID" value="NZ_REGA01000015.1"/>
</dbReference>
<dbReference type="Gene3D" id="3.90.700.10">
    <property type="entry name" value="Succinate dehydrogenase/fumarate reductase flavoprotein, catalytic domain"/>
    <property type="match status" value="1"/>
</dbReference>
<keyword evidence="8" id="KW-0249">Electron transport</keyword>
<dbReference type="Gene3D" id="4.10.80.40">
    <property type="entry name" value="succinate dehydrogenase protein domain"/>
    <property type="match status" value="1"/>
</dbReference>
<dbReference type="SUPFAM" id="SSF56425">
    <property type="entry name" value="Succinate dehydrogenase/fumarate reductase flavoprotein, catalytic domain"/>
    <property type="match status" value="1"/>
</dbReference>
<keyword evidence="15" id="KW-1185">Reference proteome</keyword>
<dbReference type="FunFam" id="3.90.700.10:FF:000001">
    <property type="entry name" value="Mitochondrial succinate dehydrogenase flavoprotein subunit"/>
    <property type="match status" value="1"/>
</dbReference>
<keyword evidence="9" id="KW-0560">Oxidoreductase</keyword>
<dbReference type="EMBL" id="REGA01000015">
    <property type="protein sequence ID" value="RQG92496.1"/>
    <property type="molecule type" value="Genomic_DNA"/>
</dbReference>
<dbReference type="SUPFAM" id="SSF46977">
    <property type="entry name" value="Succinate dehydrogenase/fumarate reductase flavoprotein C-terminal domain"/>
    <property type="match status" value="1"/>
</dbReference>
<dbReference type="GO" id="GO:0016020">
    <property type="term" value="C:membrane"/>
    <property type="evidence" value="ECO:0007669"/>
    <property type="project" value="UniProtKB-SubCell"/>
</dbReference>
<evidence type="ECO:0000256" key="2">
    <source>
        <dbReference type="ARBA" id="ARBA00004170"/>
    </source>
</evidence>
<comment type="similarity">
    <text evidence="3">Belongs to the FAD-dependent oxidoreductase 2 family. FRD/SDH subfamily.</text>
</comment>
<evidence type="ECO:0000256" key="11">
    <source>
        <dbReference type="PIRSR" id="PIRSR000171-1"/>
    </source>
</evidence>
<dbReference type="PROSITE" id="PS00504">
    <property type="entry name" value="FRD_SDH_FAD_BINDING"/>
    <property type="match status" value="1"/>
</dbReference>
<feature type="active site" description="Proton acceptor" evidence="11">
    <location>
        <position position="281"/>
    </location>
</feature>
<comment type="subcellular location">
    <subcellularLocation>
        <location evidence="2">Membrane</location>
        <topology evidence="2">Peripheral membrane protein</topology>
    </subcellularLocation>
</comment>
<dbReference type="InterPro" id="IPR030664">
    <property type="entry name" value="SdhA/FrdA/AprA"/>
</dbReference>
<dbReference type="EC" id="1.3.5.1" evidence="4"/>
<dbReference type="OrthoDB" id="23539at2157"/>
<dbReference type="PIRSF" id="PIRSF000171">
    <property type="entry name" value="SDHA_APRA_LASPO"/>
    <property type="match status" value="1"/>
</dbReference>
<evidence type="ECO:0000256" key="5">
    <source>
        <dbReference type="ARBA" id="ARBA00022448"/>
    </source>
</evidence>
<keyword evidence="6" id="KW-0285">Flavoprotein</keyword>
<dbReference type="PANTHER" id="PTHR11632">
    <property type="entry name" value="SUCCINATE DEHYDROGENASE 2 FLAVOPROTEIN SUBUNIT"/>
    <property type="match status" value="1"/>
</dbReference>
<dbReference type="SUPFAM" id="SSF51905">
    <property type="entry name" value="FAD/NAD(P)-binding domain"/>
    <property type="match status" value="1"/>
</dbReference>
<dbReference type="Gene3D" id="3.50.50.60">
    <property type="entry name" value="FAD/NAD(P)-binding domain"/>
    <property type="match status" value="1"/>
</dbReference>
<comment type="cofactor">
    <cofactor evidence="1">
        <name>FAD</name>
        <dbReference type="ChEBI" id="CHEBI:57692"/>
    </cofactor>
</comment>
<evidence type="ECO:0000259" key="13">
    <source>
        <dbReference type="Pfam" id="PF02910"/>
    </source>
</evidence>
<feature type="domain" description="Fumarate reductase/succinate dehydrogenase flavoprotein-like C-terminal" evidence="13">
    <location>
        <begin position="482"/>
        <end position="611"/>
    </location>
</feature>
<evidence type="ECO:0000259" key="12">
    <source>
        <dbReference type="Pfam" id="PF00890"/>
    </source>
</evidence>
<evidence type="ECO:0000256" key="1">
    <source>
        <dbReference type="ARBA" id="ARBA00001974"/>
    </source>
</evidence>
<proteinExistence type="inferred from homology"/>
<dbReference type="PRINTS" id="PR00368">
    <property type="entry name" value="FADPNR"/>
</dbReference>